<evidence type="ECO:0000313" key="2">
    <source>
        <dbReference type="EMBL" id="KAJ3611729.1"/>
    </source>
</evidence>
<feature type="compositionally biased region" description="Low complexity" evidence="1">
    <location>
        <begin position="11"/>
        <end position="21"/>
    </location>
</feature>
<comment type="caution">
    <text evidence="2">The sequence shown here is derived from an EMBL/GenBank/DDBJ whole genome shotgun (WGS) entry which is preliminary data.</text>
</comment>
<keyword evidence="3" id="KW-1185">Reference proteome</keyword>
<feature type="region of interest" description="Disordered" evidence="1">
    <location>
        <begin position="1"/>
        <end position="67"/>
    </location>
</feature>
<proteinExistence type="predicted"/>
<evidence type="ECO:0000313" key="3">
    <source>
        <dbReference type="Proteomes" id="UP001148018"/>
    </source>
</evidence>
<feature type="compositionally biased region" description="Low complexity" evidence="1">
    <location>
        <begin position="49"/>
        <end position="62"/>
    </location>
</feature>
<organism evidence="2 3">
    <name type="scientific">Muraenolepis orangiensis</name>
    <name type="common">Patagonian moray cod</name>
    <dbReference type="NCBI Taxonomy" id="630683"/>
    <lineage>
        <taxon>Eukaryota</taxon>
        <taxon>Metazoa</taxon>
        <taxon>Chordata</taxon>
        <taxon>Craniata</taxon>
        <taxon>Vertebrata</taxon>
        <taxon>Euteleostomi</taxon>
        <taxon>Actinopterygii</taxon>
        <taxon>Neopterygii</taxon>
        <taxon>Teleostei</taxon>
        <taxon>Neoteleostei</taxon>
        <taxon>Acanthomorphata</taxon>
        <taxon>Zeiogadaria</taxon>
        <taxon>Gadariae</taxon>
        <taxon>Gadiformes</taxon>
        <taxon>Muraenolepidoidei</taxon>
        <taxon>Muraenolepididae</taxon>
        <taxon>Muraenolepis</taxon>
    </lineage>
</organism>
<feature type="compositionally biased region" description="Pro residues" evidence="1">
    <location>
        <begin position="158"/>
        <end position="169"/>
    </location>
</feature>
<name>A0A9Q0EQN2_9TELE</name>
<reference evidence="2" key="1">
    <citation type="submission" date="2022-07" db="EMBL/GenBank/DDBJ databases">
        <title>Chromosome-level genome of Muraenolepis orangiensis.</title>
        <authorList>
            <person name="Kim J."/>
        </authorList>
    </citation>
    <scope>NUCLEOTIDE SEQUENCE</scope>
    <source>
        <strain evidence="2">KU_S4_2022</strain>
        <tissue evidence="2">Muscle</tissue>
    </source>
</reference>
<protein>
    <submittedName>
        <fullName evidence="2">Uncharacterized protein</fullName>
    </submittedName>
</protein>
<dbReference type="AlphaFoldDB" id="A0A9Q0EQN2"/>
<evidence type="ECO:0000256" key="1">
    <source>
        <dbReference type="SAM" id="MobiDB-lite"/>
    </source>
</evidence>
<gene>
    <name evidence="2" type="ORF">NHX12_021743</name>
</gene>
<feature type="region of interest" description="Disordered" evidence="1">
    <location>
        <begin position="150"/>
        <end position="169"/>
    </location>
</feature>
<accession>A0A9Q0EQN2</accession>
<sequence length="169" mass="17893">MVSSRNVPKSAAVPPRRAPAAGCSQVSRPGGVSPCGRVMGRDGVRPRVPRSAAVPPRRAPVSQTKPCTTQAKRFIWLPKEVKDPGNPASSTRVGMIKVGVLERPQPRQAILLPDPVAVASGGPVSRYLQRVLGILSHQVQKEVKLPFEATGVKRPAGGRPPPTAQRPCA</sequence>
<dbReference type="EMBL" id="JANIIK010000037">
    <property type="protein sequence ID" value="KAJ3611729.1"/>
    <property type="molecule type" value="Genomic_DNA"/>
</dbReference>
<dbReference type="Proteomes" id="UP001148018">
    <property type="component" value="Unassembled WGS sequence"/>
</dbReference>